<sequence>MKKYNIKDLGFNQDLSRYRSENNLKSFKTGRVVLEHKERYAVRTEQGELDCELIGNLRFTAQNRSDLPAVGDWVALNEYDTAKGLIHSVYPRMNVLERQAVGRNGERQIIASNIDYGLIVQAVNRDYNINRLERYLTICHSANIEPVIILNKIDLIEQEQRNHILNEVSHRIKDIPVFTVSNLTGEGLNQIKTMIKAGKTYCLLGSSGVGKSTLMNNLIGNSIMKTGEISEAIDRGKHVTTHRELIVLDSGGIIIDNPGMREVGITASSSGLELTFEQLYELAEDCRFNDCSHQIEKGCAILAAIDSGELKEETYQNFMKLEREQAHFSATIHEKRKKEKAFGKMIKQIVKQKHKNRN</sequence>
<keyword evidence="1 10" id="KW-0963">Cytoplasm</keyword>
<dbReference type="InterPro" id="IPR010914">
    <property type="entry name" value="RsgA_GTPase_dom"/>
</dbReference>
<evidence type="ECO:0000256" key="4">
    <source>
        <dbReference type="ARBA" id="ARBA00022730"/>
    </source>
</evidence>
<dbReference type="RefSeq" id="WP_074978823.1">
    <property type="nucleotide sequence ID" value="NZ_FPAG01000006.1"/>
</dbReference>
<feature type="binding site" evidence="10">
    <location>
        <position position="293"/>
    </location>
    <ligand>
        <name>Zn(2+)</name>
        <dbReference type="ChEBI" id="CHEBI:29105"/>
    </ligand>
</feature>
<name>A0A1I6TW63_9FLAO</name>
<dbReference type="OrthoDB" id="9809485at2"/>
<feature type="domain" description="EngC GTPase" evidence="11">
    <location>
        <begin position="112"/>
        <end position="261"/>
    </location>
</feature>
<feature type="binding site" evidence="10">
    <location>
        <position position="299"/>
    </location>
    <ligand>
        <name>Zn(2+)</name>
        <dbReference type="ChEBI" id="CHEBI:29105"/>
    </ligand>
</feature>
<dbReference type="Proteomes" id="UP000183209">
    <property type="component" value="Unassembled WGS sequence"/>
</dbReference>
<evidence type="ECO:0000256" key="7">
    <source>
        <dbReference type="ARBA" id="ARBA00022833"/>
    </source>
</evidence>
<dbReference type="PROSITE" id="PS51721">
    <property type="entry name" value="G_CP"/>
    <property type="match status" value="1"/>
</dbReference>
<gene>
    <name evidence="10" type="primary">rsgA</name>
    <name evidence="13" type="ORF">SAMN04487906_2190</name>
</gene>
<feature type="binding site" evidence="10">
    <location>
        <position position="291"/>
    </location>
    <ligand>
        <name>Zn(2+)</name>
        <dbReference type="ChEBI" id="CHEBI:29105"/>
    </ligand>
</feature>
<dbReference type="GO" id="GO:0005525">
    <property type="term" value="F:GTP binding"/>
    <property type="evidence" value="ECO:0007669"/>
    <property type="project" value="UniProtKB-UniRule"/>
</dbReference>
<evidence type="ECO:0000256" key="2">
    <source>
        <dbReference type="ARBA" id="ARBA00022517"/>
    </source>
</evidence>
<dbReference type="InterPro" id="IPR012340">
    <property type="entry name" value="NA-bd_OB-fold"/>
</dbReference>
<organism evidence="13 14">
    <name type="scientific">Zhouia amylolytica</name>
    <dbReference type="NCBI Taxonomy" id="376730"/>
    <lineage>
        <taxon>Bacteria</taxon>
        <taxon>Pseudomonadati</taxon>
        <taxon>Bacteroidota</taxon>
        <taxon>Flavobacteriia</taxon>
        <taxon>Flavobacteriales</taxon>
        <taxon>Flavobacteriaceae</taxon>
        <taxon>Zhouia</taxon>
    </lineage>
</organism>
<dbReference type="EC" id="3.6.1.-" evidence="10"/>
<keyword evidence="9 10" id="KW-0342">GTP-binding</keyword>
<keyword evidence="6 10" id="KW-0378">Hydrolase</keyword>
<evidence type="ECO:0000313" key="13">
    <source>
        <dbReference type="EMBL" id="SFS93489.1"/>
    </source>
</evidence>
<feature type="domain" description="CP-type G" evidence="12">
    <location>
        <begin position="106"/>
        <end position="263"/>
    </location>
</feature>
<dbReference type="PANTHER" id="PTHR32120:SF10">
    <property type="entry name" value="SMALL RIBOSOMAL SUBUNIT BIOGENESIS GTPASE RSGA"/>
    <property type="match status" value="1"/>
</dbReference>
<dbReference type="GO" id="GO:0019843">
    <property type="term" value="F:rRNA binding"/>
    <property type="evidence" value="ECO:0007669"/>
    <property type="project" value="UniProtKB-KW"/>
</dbReference>
<evidence type="ECO:0000256" key="10">
    <source>
        <dbReference type="HAMAP-Rule" id="MF_01820"/>
    </source>
</evidence>
<dbReference type="SUPFAM" id="SSF52540">
    <property type="entry name" value="P-loop containing nucleoside triphosphate hydrolases"/>
    <property type="match status" value="1"/>
</dbReference>
<evidence type="ECO:0000256" key="3">
    <source>
        <dbReference type="ARBA" id="ARBA00022723"/>
    </source>
</evidence>
<dbReference type="CDD" id="cd01854">
    <property type="entry name" value="YjeQ_EngC"/>
    <property type="match status" value="1"/>
</dbReference>
<dbReference type="InterPro" id="IPR027417">
    <property type="entry name" value="P-loop_NTPase"/>
</dbReference>
<comment type="similarity">
    <text evidence="10">Belongs to the TRAFAC class YlqF/YawG GTPase family. RsgA subfamily.</text>
</comment>
<dbReference type="GO" id="GO:0042274">
    <property type="term" value="P:ribosomal small subunit biogenesis"/>
    <property type="evidence" value="ECO:0007669"/>
    <property type="project" value="UniProtKB-UniRule"/>
</dbReference>
<feature type="binding site" evidence="10">
    <location>
        <position position="286"/>
    </location>
    <ligand>
        <name>Zn(2+)</name>
        <dbReference type="ChEBI" id="CHEBI:29105"/>
    </ligand>
</feature>
<dbReference type="Gene3D" id="1.10.40.50">
    <property type="entry name" value="Probable gtpase engc, domain 3"/>
    <property type="match status" value="1"/>
</dbReference>
<dbReference type="Gene3D" id="3.40.50.300">
    <property type="entry name" value="P-loop containing nucleotide triphosphate hydrolases"/>
    <property type="match status" value="1"/>
</dbReference>
<dbReference type="InterPro" id="IPR030378">
    <property type="entry name" value="G_CP_dom"/>
</dbReference>
<feature type="binding site" evidence="10">
    <location>
        <begin position="151"/>
        <end position="154"/>
    </location>
    <ligand>
        <name>GTP</name>
        <dbReference type="ChEBI" id="CHEBI:37565"/>
    </ligand>
</feature>
<dbReference type="PROSITE" id="PS50936">
    <property type="entry name" value="ENGC_GTPASE"/>
    <property type="match status" value="1"/>
</dbReference>
<dbReference type="GO" id="GO:0005737">
    <property type="term" value="C:cytoplasm"/>
    <property type="evidence" value="ECO:0007669"/>
    <property type="project" value="UniProtKB-SubCell"/>
</dbReference>
<evidence type="ECO:0000313" key="14">
    <source>
        <dbReference type="Proteomes" id="UP000183209"/>
    </source>
</evidence>
<keyword evidence="8 10" id="KW-0694">RNA-binding</keyword>
<reference evidence="13 14" key="1">
    <citation type="submission" date="2016-10" db="EMBL/GenBank/DDBJ databases">
        <authorList>
            <person name="de Groot N.N."/>
        </authorList>
    </citation>
    <scope>NUCLEOTIDE SEQUENCE [LARGE SCALE GENOMIC DNA]</scope>
    <source>
        <strain evidence="13 14">CGMCC 1.6114</strain>
    </source>
</reference>
<keyword evidence="5 10" id="KW-0547">Nucleotide-binding</keyword>
<feature type="binding site" evidence="10">
    <location>
        <begin position="205"/>
        <end position="213"/>
    </location>
    <ligand>
        <name>GTP</name>
        <dbReference type="ChEBI" id="CHEBI:37565"/>
    </ligand>
</feature>
<evidence type="ECO:0000259" key="12">
    <source>
        <dbReference type="PROSITE" id="PS51721"/>
    </source>
</evidence>
<proteinExistence type="inferred from homology"/>
<dbReference type="EMBL" id="FPAG01000006">
    <property type="protein sequence ID" value="SFS93489.1"/>
    <property type="molecule type" value="Genomic_DNA"/>
</dbReference>
<comment type="subcellular location">
    <subcellularLocation>
        <location evidence="10">Cytoplasm</location>
    </subcellularLocation>
</comment>
<evidence type="ECO:0000256" key="5">
    <source>
        <dbReference type="ARBA" id="ARBA00022741"/>
    </source>
</evidence>
<keyword evidence="2 10" id="KW-0690">Ribosome biogenesis</keyword>
<accession>A0A1I6TW63</accession>
<comment type="function">
    <text evidence="10">One of several proteins that assist in the late maturation steps of the functional core of the 30S ribosomal subunit. Helps release RbfA from mature subunits. May play a role in the assembly of ribosomal proteins into the subunit. Circularly permuted GTPase that catalyzes slow GTP hydrolysis, GTPase activity is stimulated by the 30S ribosomal subunit.</text>
</comment>
<dbReference type="GO" id="GO:0046872">
    <property type="term" value="F:metal ion binding"/>
    <property type="evidence" value="ECO:0007669"/>
    <property type="project" value="UniProtKB-KW"/>
</dbReference>
<keyword evidence="7 10" id="KW-0862">Zinc</keyword>
<evidence type="ECO:0000256" key="9">
    <source>
        <dbReference type="ARBA" id="ARBA00023134"/>
    </source>
</evidence>
<evidence type="ECO:0000259" key="11">
    <source>
        <dbReference type="PROSITE" id="PS50936"/>
    </source>
</evidence>
<evidence type="ECO:0000256" key="6">
    <source>
        <dbReference type="ARBA" id="ARBA00022801"/>
    </source>
</evidence>
<keyword evidence="3 10" id="KW-0479">Metal-binding</keyword>
<dbReference type="GO" id="GO:0003924">
    <property type="term" value="F:GTPase activity"/>
    <property type="evidence" value="ECO:0007669"/>
    <property type="project" value="UniProtKB-UniRule"/>
</dbReference>
<dbReference type="PANTHER" id="PTHR32120">
    <property type="entry name" value="SMALL RIBOSOMAL SUBUNIT BIOGENESIS GTPASE RSGA"/>
    <property type="match status" value="1"/>
</dbReference>
<dbReference type="HAMAP" id="MF_01820">
    <property type="entry name" value="GTPase_RsgA"/>
    <property type="match status" value="1"/>
</dbReference>
<dbReference type="Gene3D" id="2.40.50.140">
    <property type="entry name" value="Nucleic acid-binding proteins"/>
    <property type="match status" value="1"/>
</dbReference>
<comment type="subunit">
    <text evidence="10">Monomer. Associates with 30S ribosomal subunit, binds 16S rRNA.</text>
</comment>
<keyword evidence="4 10" id="KW-0699">rRNA-binding</keyword>
<dbReference type="NCBIfam" id="TIGR00157">
    <property type="entry name" value="ribosome small subunit-dependent GTPase A"/>
    <property type="match status" value="1"/>
</dbReference>
<dbReference type="InterPro" id="IPR004881">
    <property type="entry name" value="Ribosome_biogen_GTPase_RsgA"/>
</dbReference>
<dbReference type="Pfam" id="PF03193">
    <property type="entry name" value="RsgA_GTPase"/>
    <property type="match status" value="1"/>
</dbReference>
<comment type="cofactor">
    <cofactor evidence="10">
        <name>Zn(2+)</name>
        <dbReference type="ChEBI" id="CHEBI:29105"/>
    </cofactor>
    <text evidence="10">Binds 1 zinc ion per subunit.</text>
</comment>
<dbReference type="SUPFAM" id="SSF50249">
    <property type="entry name" value="Nucleic acid-binding proteins"/>
    <property type="match status" value="1"/>
</dbReference>
<protein>
    <recommendedName>
        <fullName evidence="10">Small ribosomal subunit biogenesis GTPase RsgA</fullName>
        <ecNumber evidence="10">3.6.1.-</ecNumber>
    </recommendedName>
</protein>
<evidence type="ECO:0000256" key="8">
    <source>
        <dbReference type="ARBA" id="ARBA00022884"/>
    </source>
</evidence>
<evidence type="ECO:0000256" key="1">
    <source>
        <dbReference type="ARBA" id="ARBA00022490"/>
    </source>
</evidence>
<dbReference type="AlphaFoldDB" id="A0A1I6TW63"/>